<dbReference type="SUPFAM" id="SSF53448">
    <property type="entry name" value="Nucleotide-diphospho-sugar transferases"/>
    <property type="match status" value="1"/>
</dbReference>
<keyword evidence="3" id="KW-1185">Reference proteome</keyword>
<evidence type="ECO:0000313" key="2">
    <source>
        <dbReference type="EMBL" id="TWH64213.1"/>
    </source>
</evidence>
<evidence type="ECO:0000259" key="1">
    <source>
        <dbReference type="Pfam" id="PF00535"/>
    </source>
</evidence>
<sequence length="797" mass="88203">MSDINIMHELTLESNASVGAIIGLQGDILQGWAMLPNDPELRLAVEIYLDGVFVALVRADVEQPLDVPGDGFHGFVVQLHPKWLQNTQCISARIANQGPWLAGSLKLPVVEAVQADPLATQVWYSGGLSLKGWAFDPNRPAQTLKVRVHEQGQVLATTLANRLNPTLVYRSSANHGFELNLPWELADGQLHILHVELEDGSSVMGSPVHFCTHPEGISALLQQIEHKSCKQTAEWLPLLERLSLIQEARLPCSAGFAHYPQWFSAFQQVKSRQFSVTQRILVVVTGDLEAQKELQTRTSIQQQGLSSEQIQVVVLKDSELPRALWAALSGVDLVVPVQCGDRLAVGALACLSESISASDAGWGYWDCDQDGPQGERSNPWFKPVWDETLFYGLDVFSSGLFFKAEVLQQAIAYLRDSQASIQPCWYALLAGVVAINQRPVLHIPQVLYHRHFSALRYPEKAQANPERQATLEWLLAQRHPGARLVPLPKYPALNRVLWPLPDDVPLISLIIPTRDQLALLRNCIEGLLTGTDYPALEIIVVDNDSHQAETLEYLEQIAERGVRVLRYPHAFNYSAINNWAAEQAKGSILGLINNDIQVLDPGWLKEMLSQLLRPGVGAVGAKLIWPNGMVQHAGVVVGINSLAAHIGNYWDQQDAGYLGLNQVARELSAVTAACLLVRKADYQRLGGLDVQAFPVAFNDVDFCLRLAQQGLRCIWTPFACLIHAESASRGKEDAPSKIARAYREQSNFMTRWFSNSELDEYYHPCLSADYLTGPYGGLALPPRSTKVRCITPVKTTA</sequence>
<dbReference type="Pfam" id="PF00535">
    <property type="entry name" value="Glycos_transf_2"/>
    <property type="match status" value="1"/>
</dbReference>
<dbReference type="Gene3D" id="3.90.550.10">
    <property type="entry name" value="Spore Coat Polysaccharide Biosynthesis Protein SpsA, Chain A"/>
    <property type="match status" value="1"/>
</dbReference>
<keyword evidence="2" id="KW-0808">Transferase</keyword>
<dbReference type="Proteomes" id="UP000319627">
    <property type="component" value="Unassembled WGS sequence"/>
</dbReference>
<comment type="caution">
    <text evidence="2">The sequence shown here is derived from an EMBL/GenBank/DDBJ whole genome shotgun (WGS) entry which is preliminary data.</text>
</comment>
<dbReference type="EMBL" id="VLKG01000011">
    <property type="protein sequence ID" value="TWH64213.1"/>
    <property type="molecule type" value="Genomic_DNA"/>
</dbReference>
<dbReference type="PANTHER" id="PTHR43179:SF7">
    <property type="entry name" value="RHAMNOSYLTRANSFERASE WBBL"/>
    <property type="match status" value="1"/>
</dbReference>
<dbReference type="CDD" id="cd04186">
    <property type="entry name" value="GT_2_like_c"/>
    <property type="match status" value="1"/>
</dbReference>
<dbReference type="AlphaFoldDB" id="A0A562I0N6"/>
<dbReference type="PANTHER" id="PTHR43179">
    <property type="entry name" value="RHAMNOSYLTRANSFERASE WBBL"/>
    <property type="match status" value="1"/>
</dbReference>
<proteinExistence type="predicted"/>
<evidence type="ECO:0000313" key="3">
    <source>
        <dbReference type="Proteomes" id="UP000319627"/>
    </source>
</evidence>
<dbReference type="InterPro" id="IPR001173">
    <property type="entry name" value="Glyco_trans_2-like"/>
</dbReference>
<accession>A0A562I0N6</accession>
<feature type="domain" description="Glycosyltransferase 2-like" evidence="1">
    <location>
        <begin position="508"/>
        <end position="668"/>
    </location>
</feature>
<organism evidence="2 3">
    <name type="scientific">Azomonas agilis</name>
    <dbReference type="NCBI Taxonomy" id="116849"/>
    <lineage>
        <taxon>Bacteria</taxon>
        <taxon>Pseudomonadati</taxon>
        <taxon>Pseudomonadota</taxon>
        <taxon>Gammaproteobacteria</taxon>
        <taxon>Pseudomonadales</taxon>
        <taxon>Pseudomonadaceae</taxon>
        <taxon>Azomonas</taxon>
    </lineage>
</organism>
<dbReference type="RefSeq" id="WP_246118757.1">
    <property type="nucleotide sequence ID" value="NZ_VLKG01000011.1"/>
</dbReference>
<reference evidence="2 3" key="1">
    <citation type="submission" date="2019-07" db="EMBL/GenBank/DDBJ databases">
        <title>Genomic Encyclopedia of Type Strains, Phase I: the one thousand microbial genomes (KMG-I) project.</title>
        <authorList>
            <person name="Kyrpides N."/>
        </authorList>
    </citation>
    <scope>NUCLEOTIDE SEQUENCE [LARGE SCALE GENOMIC DNA]</scope>
    <source>
        <strain evidence="2 3">DSM 375</strain>
    </source>
</reference>
<gene>
    <name evidence="2" type="ORF">LX59_02620</name>
</gene>
<name>A0A562I0N6_9GAMM</name>
<dbReference type="GO" id="GO:0016740">
    <property type="term" value="F:transferase activity"/>
    <property type="evidence" value="ECO:0007669"/>
    <property type="project" value="UniProtKB-KW"/>
</dbReference>
<protein>
    <submittedName>
        <fullName evidence="2">GT2 family glycosyltransferase</fullName>
    </submittedName>
</protein>
<dbReference type="InterPro" id="IPR029044">
    <property type="entry name" value="Nucleotide-diphossugar_trans"/>
</dbReference>